<keyword evidence="8" id="KW-1185">Reference proteome</keyword>
<dbReference type="NCBIfam" id="TIGR01777">
    <property type="entry name" value="yfcH"/>
    <property type="match status" value="1"/>
</dbReference>
<feature type="domain" description="Coenzyme Q-binding protein COQ10 START" evidence="5">
    <location>
        <begin position="50"/>
        <end position="174"/>
    </location>
</feature>
<evidence type="ECO:0000259" key="4">
    <source>
        <dbReference type="Pfam" id="PF01370"/>
    </source>
</evidence>
<dbReference type="Pfam" id="PF08338">
    <property type="entry name" value="DUF1731"/>
    <property type="match status" value="1"/>
</dbReference>
<reference evidence="7 8" key="1">
    <citation type="submission" date="2017-06" db="EMBL/GenBank/DDBJ databases">
        <title>Description of Rhodopirellula bahusiensis sp. nov.</title>
        <authorList>
            <person name="Kizina J."/>
            <person name="Harder J."/>
        </authorList>
    </citation>
    <scope>NUCLEOTIDE SEQUENCE [LARGE SCALE GENOMIC DNA]</scope>
    <source>
        <strain evidence="7 8">SWK21</strain>
    </source>
</reference>
<dbReference type="RefSeq" id="WP_099259296.1">
    <property type="nucleotide sequence ID" value="NZ_NIZW01000002.1"/>
</dbReference>
<evidence type="ECO:0000256" key="1">
    <source>
        <dbReference type="ARBA" id="ARBA00008918"/>
    </source>
</evidence>
<dbReference type="SUPFAM" id="SSF51735">
    <property type="entry name" value="NAD(P)-binding Rossmann-fold domains"/>
    <property type="match status" value="1"/>
</dbReference>
<evidence type="ECO:0000313" key="7">
    <source>
        <dbReference type="EMBL" id="PHQ36396.1"/>
    </source>
</evidence>
<dbReference type="Pfam" id="PF03364">
    <property type="entry name" value="Polyketide_cyc"/>
    <property type="match status" value="1"/>
</dbReference>
<dbReference type="InterPro" id="IPR001509">
    <property type="entry name" value="Epimerase_deHydtase"/>
</dbReference>
<dbReference type="PANTHER" id="PTHR11092:SF0">
    <property type="entry name" value="EPIMERASE FAMILY PROTEIN SDR39U1"/>
    <property type="match status" value="1"/>
</dbReference>
<dbReference type="Gene3D" id="3.40.50.720">
    <property type="entry name" value="NAD(P)-binding Rossmann-like Domain"/>
    <property type="match status" value="1"/>
</dbReference>
<evidence type="ECO:0000256" key="2">
    <source>
        <dbReference type="ARBA" id="ARBA00009353"/>
    </source>
</evidence>
<feature type="region of interest" description="Disordered" evidence="3">
    <location>
        <begin position="1"/>
        <end position="39"/>
    </location>
</feature>
<sequence>MTSQDKSAESKLTIANDKLASSKPTSDPKLPEECRPQPGSDFYAASVELPVSIDEAFAYHERPGCLNRLTPPWESVQLEHSDQSLQPGSRVVLKTKIAGIPVRWKARHVWYDRPHGFADVQDSGPFARWSHQHRFESIDDDRSQLTDAIEYKLPAGMAGKMFGSGKARRTIEAMFAYRHRVTKDDLQMLVDYPMSPKTIAVSGASGLVGGSLCTLLTLLGHKVLTITRDEHGDEDSIAAWGSPPEMEKFESVDAVVHLAGKSIAGKRWTPEVKQQIRDSRVEKTRSLCEGLAGLQSKPPVLICASATGIYGDRGDEILTETSAHGDDFLADVAGEWEDSCQPARDAGIRVVHTRFGIVLSPQGGALQQMLLPAKMMGGRLGSGNQWWSWIALDDVLGAIIHCIHREEVSGPVNFVSPNPIQNQDFAKVLGDVLKRPALFPAPAFALRLALGEMADDLLLASTRAVPEQLQQTGYKFRFTDLKDCLRSLLGKERKPAPQATE</sequence>
<organism evidence="7 8">
    <name type="scientific">Rhodopirellula bahusiensis</name>
    <dbReference type="NCBI Taxonomy" id="2014065"/>
    <lineage>
        <taxon>Bacteria</taxon>
        <taxon>Pseudomonadati</taxon>
        <taxon>Planctomycetota</taxon>
        <taxon>Planctomycetia</taxon>
        <taxon>Pirellulales</taxon>
        <taxon>Pirellulaceae</taxon>
        <taxon>Rhodopirellula</taxon>
    </lineage>
</organism>
<dbReference type="AlphaFoldDB" id="A0A2G1WBL1"/>
<comment type="similarity">
    <text evidence="1">Belongs to the ribosome association toxin RatA family.</text>
</comment>
<protein>
    <submittedName>
        <fullName evidence="7">TIGR01777 family protein</fullName>
    </submittedName>
</protein>
<dbReference type="Pfam" id="PF01370">
    <property type="entry name" value="Epimerase"/>
    <property type="match status" value="1"/>
</dbReference>
<evidence type="ECO:0000256" key="3">
    <source>
        <dbReference type="SAM" id="MobiDB-lite"/>
    </source>
</evidence>
<comment type="caution">
    <text evidence="7">The sequence shown here is derived from an EMBL/GenBank/DDBJ whole genome shotgun (WGS) entry which is preliminary data.</text>
</comment>
<name>A0A2G1WBL1_9BACT</name>
<dbReference type="CDD" id="cd05242">
    <property type="entry name" value="SDR_a8"/>
    <property type="match status" value="1"/>
</dbReference>
<dbReference type="EMBL" id="NIZW01000002">
    <property type="protein sequence ID" value="PHQ36396.1"/>
    <property type="molecule type" value="Genomic_DNA"/>
</dbReference>
<feature type="domain" description="NAD-dependent epimerase/dehydratase" evidence="4">
    <location>
        <begin position="199"/>
        <end position="405"/>
    </location>
</feature>
<gene>
    <name evidence="7" type="ORF">CEE69_03060</name>
</gene>
<dbReference type="InterPro" id="IPR010099">
    <property type="entry name" value="SDR39U1"/>
</dbReference>
<evidence type="ECO:0000313" key="8">
    <source>
        <dbReference type="Proteomes" id="UP000225740"/>
    </source>
</evidence>
<evidence type="ECO:0000259" key="6">
    <source>
        <dbReference type="Pfam" id="PF08338"/>
    </source>
</evidence>
<dbReference type="InterPro" id="IPR023393">
    <property type="entry name" value="START-like_dom_sf"/>
</dbReference>
<accession>A0A2G1WBL1</accession>
<dbReference type="GeneID" id="90607244"/>
<dbReference type="SUPFAM" id="SSF55961">
    <property type="entry name" value="Bet v1-like"/>
    <property type="match status" value="1"/>
</dbReference>
<dbReference type="InterPro" id="IPR013549">
    <property type="entry name" value="DUF1731"/>
</dbReference>
<dbReference type="InterPro" id="IPR005031">
    <property type="entry name" value="COQ10_START"/>
</dbReference>
<dbReference type="InterPro" id="IPR036291">
    <property type="entry name" value="NAD(P)-bd_dom_sf"/>
</dbReference>
<dbReference type="CDD" id="cd07820">
    <property type="entry name" value="SRPBCC_3"/>
    <property type="match status" value="1"/>
</dbReference>
<dbReference type="Proteomes" id="UP000225740">
    <property type="component" value="Unassembled WGS sequence"/>
</dbReference>
<evidence type="ECO:0000259" key="5">
    <source>
        <dbReference type="Pfam" id="PF03364"/>
    </source>
</evidence>
<dbReference type="PANTHER" id="PTHR11092">
    <property type="entry name" value="SUGAR NUCLEOTIDE EPIMERASE RELATED"/>
    <property type="match status" value="1"/>
</dbReference>
<dbReference type="OrthoDB" id="9801773at2"/>
<comment type="similarity">
    <text evidence="2">Belongs to the NAD(P)-dependent epimerase/dehydratase family. SDR39U1 subfamily.</text>
</comment>
<feature type="domain" description="DUF1731" evidence="6">
    <location>
        <begin position="441"/>
        <end position="488"/>
    </location>
</feature>
<dbReference type="Gene3D" id="3.30.530.20">
    <property type="match status" value="1"/>
</dbReference>
<proteinExistence type="inferred from homology"/>